<name>A0A0F7L9E9_9VIRU</name>
<organism evidence="2">
    <name type="scientific">uncultured marine virus</name>
    <dbReference type="NCBI Taxonomy" id="186617"/>
    <lineage>
        <taxon>Viruses</taxon>
        <taxon>environmental samples</taxon>
    </lineage>
</organism>
<protein>
    <submittedName>
        <fullName evidence="2">Uncharacterized protein</fullName>
    </submittedName>
</protein>
<proteinExistence type="predicted"/>
<reference evidence="2" key="1">
    <citation type="journal article" date="2015" name="Front. Microbiol.">
        <title>Combining genomic sequencing methods to explore viral diversity and reveal potential virus-host interactions.</title>
        <authorList>
            <person name="Chow C.E."/>
            <person name="Winget D.M."/>
            <person name="White R.A.III."/>
            <person name="Hallam S.J."/>
            <person name="Suttle C.A."/>
        </authorList>
    </citation>
    <scope>NUCLEOTIDE SEQUENCE</scope>
    <source>
        <strain evidence="2">Oxic1_6</strain>
    </source>
</reference>
<reference evidence="2" key="2">
    <citation type="submission" date="2015-03" db="EMBL/GenBank/DDBJ databases">
        <authorList>
            <person name="Chow C.-E.T."/>
            <person name="Winget D.M."/>
            <person name="White R.A.III."/>
            <person name="Hallam S.J."/>
            <person name="Suttle C.A."/>
        </authorList>
    </citation>
    <scope>NUCLEOTIDE SEQUENCE</scope>
    <source>
        <strain evidence="2">Oxic1_6</strain>
    </source>
</reference>
<evidence type="ECO:0000313" key="2">
    <source>
        <dbReference type="EMBL" id="AKH48228.1"/>
    </source>
</evidence>
<feature type="compositionally biased region" description="Basic and acidic residues" evidence="1">
    <location>
        <begin position="35"/>
        <end position="44"/>
    </location>
</feature>
<feature type="region of interest" description="Disordered" evidence="1">
    <location>
        <begin position="22"/>
        <end position="47"/>
    </location>
</feature>
<sequence>MRPRWASVWRLMRPRRLTWAGCDAGDGGRRRERAKAKQQEESRERKKPIKDPAIWVRELRLFLGR</sequence>
<evidence type="ECO:0000256" key="1">
    <source>
        <dbReference type="SAM" id="MobiDB-lite"/>
    </source>
</evidence>
<dbReference type="EMBL" id="KR029601">
    <property type="protein sequence ID" value="AKH48228.1"/>
    <property type="molecule type" value="Genomic_DNA"/>
</dbReference>
<accession>A0A0F7L9E9</accession>